<protein>
    <recommendedName>
        <fullName evidence="2">HTH marR-type domain-containing protein</fullName>
    </recommendedName>
</protein>
<sequence>MATTPTTDESTNRTTNERPPEVLTQQWVRDRTRAVITDALRANGETLVEAPPAAGKTTGLFAAVEDTGEPITYLTQREDLYDQAGKLARDHGLKPKVLPSPHRTCPTFEGDHGDEWRNRVTTVYGPNVGGAAIHKVMDLPCSDEGTCPYQLAWDFEPANYDVLVGHYVHANVPSAVENRTIVIDEFAEEAAVTTFHDPEPVVSAFVSRRRGLPFDDWTDFVEHRHERRPEAVRWFVRNYRDKNPDSWDVIDDDGDVHGLAGELVLGLLFAEDLGNGFRTTEKTIPKPTPDGWQRMALRDTSVRRRMSPKVAWNTEKNAVHLLSVPNFDDANGVAALDGTPTKRMWDTAFGVSFDHERVVPPSRMNDYLTDALDIKVHQYGAHDPDKAGTRPYSSGNHLYAETDEKLLHGIGMHFDADPDVITTRAAIREYDEDDRVLHHADEYRNFASVKSSNAFRESTVGAVLGSPHPGDETFKRWGAFMGSAIEGSGKGVDRSYRAVGDEIYHHYVHNQVLQSILRFGRDGQEAHVLVTSMCTPSWVEPEPLKMMTFSGSSSRAVVDCLRDSDGMSQSEIVDETGLSQQAASKALNGLDENGFVAVEDKPGPYSSQYVWN</sequence>
<dbReference type="AlphaFoldDB" id="M0MLA7"/>
<proteinExistence type="predicted"/>
<dbReference type="GO" id="GO:0003700">
    <property type="term" value="F:DNA-binding transcription factor activity"/>
    <property type="evidence" value="ECO:0007669"/>
    <property type="project" value="InterPro"/>
</dbReference>
<reference evidence="3 4" key="1">
    <citation type="journal article" date="2014" name="PLoS Genet.">
        <title>Phylogenetically driven sequencing of extremely halophilic archaea reveals strategies for static and dynamic osmo-response.</title>
        <authorList>
            <person name="Becker E.A."/>
            <person name="Seitzer P.M."/>
            <person name="Tritt A."/>
            <person name="Larsen D."/>
            <person name="Krusor M."/>
            <person name="Yao A.I."/>
            <person name="Wu D."/>
            <person name="Madern D."/>
            <person name="Eisen J.A."/>
            <person name="Darling A.E."/>
            <person name="Facciotti M.T."/>
        </authorList>
    </citation>
    <scope>NUCLEOTIDE SEQUENCE [LARGE SCALE GENOMIC DNA]</scope>
    <source>
        <strain evidence="3 4">DSM 5350</strain>
    </source>
</reference>
<evidence type="ECO:0000259" key="2">
    <source>
        <dbReference type="Pfam" id="PF12802"/>
    </source>
</evidence>
<feature type="region of interest" description="Disordered" evidence="1">
    <location>
        <begin position="1"/>
        <end position="20"/>
    </location>
</feature>
<comment type="caution">
    <text evidence="3">The sequence shown here is derived from an EMBL/GenBank/DDBJ whole genome shotgun (WGS) entry which is preliminary data.</text>
</comment>
<dbReference type="InParanoid" id="M0MLA7"/>
<dbReference type="InterPro" id="IPR036388">
    <property type="entry name" value="WH-like_DNA-bd_sf"/>
</dbReference>
<evidence type="ECO:0000256" key="1">
    <source>
        <dbReference type="SAM" id="MobiDB-lite"/>
    </source>
</evidence>
<feature type="domain" description="HTH marR-type" evidence="2">
    <location>
        <begin position="562"/>
        <end position="602"/>
    </location>
</feature>
<gene>
    <name evidence="3" type="ORF">C449_07735</name>
</gene>
<evidence type="ECO:0000313" key="3">
    <source>
        <dbReference type="EMBL" id="EMA45494.1"/>
    </source>
</evidence>
<keyword evidence="4" id="KW-1185">Reference proteome</keyword>
<evidence type="ECO:0000313" key="4">
    <source>
        <dbReference type="Proteomes" id="UP000011669"/>
    </source>
</evidence>
<dbReference type="InterPro" id="IPR036390">
    <property type="entry name" value="WH_DNA-bd_sf"/>
</dbReference>
<dbReference type="Proteomes" id="UP000011669">
    <property type="component" value="Unassembled WGS sequence"/>
</dbReference>
<name>M0MLA7_9EURY</name>
<dbReference type="PATRIC" id="fig|1227455.4.peg.1583"/>
<dbReference type="SUPFAM" id="SSF46785">
    <property type="entry name" value="Winged helix' DNA-binding domain"/>
    <property type="match status" value="1"/>
</dbReference>
<dbReference type="EMBL" id="AOMD01000018">
    <property type="protein sequence ID" value="EMA45494.1"/>
    <property type="molecule type" value="Genomic_DNA"/>
</dbReference>
<accession>M0MLA7</accession>
<organism evidence="3 4">
    <name type="scientific">Halococcus saccharolyticus DSM 5350</name>
    <dbReference type="NCBI Taxonomy" id="1227455"/>
    <lineage>
        <taxon>Archaea</taxon>
        <taxon>Methanobacteriati</taxon>
        <taxon>Methanobacteriota</taxon>
        <taxon>Stenosarchaea group</taxon>
        <taxon>Halobacteria</taxon>
        <taxon>Halobacteriales</taxon>
        <taxon>Halococcaceae</taxon>
        <taxon>Halococcus</taxon>
    </lineage>
</organism>
<feature type="compositionally biased region" description="Polar residues" evidence="1">
    <location>
        <begin position="1"/>
        <end position="14"/>
    </location>
</feature>
<dbReference type="Pfam" id="PF12802">
    <property type="entry name" value="MarR_2"/>
    <property type="match status" value="1"/>
</dbReference>
<dbReference type="InterPro" id="IPR000835">
    <property type="entry name" value="HTH_MarR-typ"/>
</dbReference>
<dbReference type="Gene3D" id="1.10.10.10">
    <property type="entry name" value="Winged helix-like DNA-binding domain superfamily/Winged helix DNA-binding domain"/>
    <property type="match status" value="1"/>
</dbReference>